<gene>
    <name evidence="2" type="ORF">CLOLEP_03757</name>
</gene>
<keyword evidence="1" id="KW-0812">Transmembrane</keyword>
<comment type="caution">
    <text evidence="2">The sequence shown here is derived from an EMBL/GenBank/DDBJ whole genome shotgun (WGS) entry which is preliminary data.</text>
</comment>
<protein>
    <submittedName>
        <fullName evidence="2">Uncharacterized protein</fullName>
    </submittedName>
</protein>
<dbReference type="AlphaFoldDB" id="A7VYS9"/>
<evidence type="ECO:0000256" key="1">
    <source>
        <dbReference type="SAM" id="Phobius"/>
    </source>
</evidence>
<sequence>MTNLGRPRRKFQAKAHGRFKDRNRTFQKAGARGLNAKPNRQKIIRKEVVAMFKFLCKAAGMVAVTALILRLGEAVSNRVCGKQHSIKIIGRPKEAGSIGIIGGADGPTAIFISGRANPQAVSNVFSRLAGVVKARWNRLWA</sequence>
<dbReference type="EMBL" id="ABCB02000021">
    <property type="protein sequence ID" value="EDO59707.1"/>
    <property type="molecule type" value="Genomic_DNA"/>
</dbReference>
<organism evidence="2 3">
    <name type="scientific">[Clostridium] leptum DSM 753</name>
    <dbReference type="NCBI Taxonomy" id="428125"/>
    <lineage>
        <taxon>Bacteria</taxon>
        <taxon>Bacillati</taxon>
        <taxon>Bacillota</taxon>
        <taxon>Clostridia</taxon>
        <taxon>Eubacteriales</taxon>
        <taxon>Oscillospiraceae</taxon>
        <taxon>Oscillospiraceae incertae sedis</taxon>
    </lineage>
</organism>
<dbReference type="HOGENOM" id="CLU_1822041_0_0_9"/>
<reference evidence="2 3" key="1">
    <citation type="submission" date="2007-08" db="EMBL/GenBank/DDBJ databases">
        <title>Draft genome sequence of Clostridium leptum (DSM 753).</title>
        <authorList>
            <person name="Sudarsanam P."/>
            <person name="Ley R."/>
            <person name="Guruge J."/>
            <person name="Turnbaugh P.J."/>
            <person name="Mahowald M."/>
            <person name="Liep D."/>
            <person name="Gordon J."/>
        </authorList>
    </citation>
    <scope>NUCLEOTIDE SEQUENCE [LARGE SCALE GENOMIC DNA]</scope>
    <source>
        <strain evidence="2 3">DSM 753</strain>
    </source>
</reference>
<keyword evidence="1" id="KW-1133">Transmembrane helix</keyword>
<dbReference type="Proteomes" id="UP000003490">
    <property type="component" value="Unassembled WGS sequence"/>
</dbReference>
<evidence type="ECO:0000313" key="3">
    <source>
        <dbReference type="Proteomes" id="UP000003490"/>
    </source>
</evidence>
<name>A7VYS9_9FIRM</name>
<accession>A7VYS9</accession>
<reference evidence="2 3" key="2">
    <citation type="submission" date="2007-08" db="EMBL/GenBank/DDBJ databases">
        <authorList>
            <person name="Fulton L."/>
            <person name="Clifton S."/>
            <person name="Fulton B."/>
            <person name="Xu J."/>
            <person name="Minx P."/>
            <person name="Pepin K.H."/>
            <person name="Johnson M."/>
            <person name="Thiruvilangam P."/>
            <person name="Bhonagiri V."/>
            <person name="Nash W.E."/>
            <person name="Wang C."/>
            <person name="Mardis E.R."/>
            <person name="Wilson R.K."/>
        </authorList>
    </citation>
    <scope>NUCLEOTIDE SEQUENCE [LARGE SCALE GENOMIC DNA]</scope>
    <source>
        <strain evidence="2 3">DSM 753</strain>
    </source>
</reference>
<feature type="transmembrane region" description="Helical" evidence="1">
    <location>
        <begin position="48"/>
        <end position="69"/>
    </location>
</feature>
<proteinExistence type="predicted"/>
<evidence type="ECO:0000313" key="2">
    <source>
        <dbReference type="EMBL" id="EDO59707.1"/>
    </source>
</evidence>
<keyword evidence="1" id="KW-0472">Membrane</keyword>